<dbReference type="AlphaFoldDB" id="A0A2U9CYP9"/>
<dbReference type="Proteomes" id="UP000246464">
    <property type="component" value="Chromosome 22"/>
</dbReference>
<name>A0A2U9CYP9_SCOMX</name>
<reference evidence="1 2" key="1">
    <citation type="submission" date="2017-12" db="EMBL/GenBank/DDBJ databases">
        <title>Integrating genomic resources of turbot (Scophthalmus maximus) in depth evaluation of genetic and physical mapping variation across individuals.</title>
        <authorList>
            <person name="Martinez P."/>
        </authorList>
    </citation>
    <scope>NUCLEOTIDE SEQUENCE [LARGE SCALE GENOMIC DNA]</scope>
</reference>
<sequence length="104" mass="11208">MARETENYGPTLVVHGPLLWGTSAPRCLADHSAASEWSTASSGLWRTSCLSSPPHISRGAVQGLRCRLLSVPPTPVPRPSRRLSVRFSVRIKSVKSDSPSGTRS</sequence>
<accession>A0A2U9CYP9</accession>
<dbReference type="EMBL" id="CP026264">
    <property type="protein sequence ID" value="AWP21788.1"/>
    <property type="molecule type" value="Genomic_DNA"/>
</dbReference>
<evidence type="ECO:0000313" key="1">
    <source>
        <dbReference type="EMBL" id="AWP21788.1"/>
    </source>
</evidence>
<gene>
    <name evidence="1" type="ORF">SMAX5B_015574</name>
</gene>
<keyword evidence="2" id="KW-1185">Reference proteome</keyword>
<proteinExistence type="predicted"/>
<protein>
    <submittedName>
        <fullName evidence="1">Uncharacterized protein</fullName>
    </submittedName>
</protein>
<evidence type="ECO:0000313" key="2">
    <source>
        <dbReference type="Proteomes" id="UP000246464"/>
    </source>
</evidence>
<organism evidence="1 2">
    <name type="scientific">Scophthalmus maximus</name>
    <name type="common">Turbot</name>
    <name type="synonym">Psetta maxima</name>
    <dbReference type="NCBI Taxonomy" id="52904"/>
    <lineage>
        <taxon>Eukaryota</taxon>
        <taxon>Metazoa</taxon>
        <taxon>Chordata</taxon>
        <taxon>Craniata</taxon>
        <taxon>Vertebrata</taxon>
        <taxon>Euteleostomi</taxon>
        <taxon>Actinopterygii</taxon>
        <taxon>Neopterygii</taxon>
        <taxon>Teleostei</taxon>
        <taxon>Neoteleostei</taxon>
        <taxon>Acanthomorphata</taxon>
        <taxon>Carangaria</taxon>
        <taxon>Pleuronectiformes</taxon>
        <taxon>Pleuronectoidei</taxon>
        <taxon>Scophthalmidae</taxon>
        <taxon>Scophthalmus</taxon>
    </lineage>
</organism>